<evidence type="ECO:0000256" key="3">
    <source>
        <dbReference type="ARBA" id="ARBA00022452"/>
    </source>
</evidence>
<evidence type="ECO:0000313" key="17">
    <source>
        <dbReference type="Proteomes" id="UP000292085"/>
    </source>
</evidence>
<evidence type="ECO:0000256" key="1">
    <source>
        <dbReference type="ARBA" id="ARBA00004571"/>
    </source>
</evidence>
<keyword evidence="17" id="KW-1185">Reference proteome</keyword>
<accession>A0A4Q6Y7Z5</accession>
<keyword evidence="11 12" id="KW-0998">Cell outer membrane</keyword>
<feature type="domain" description="TonB-dependent receptor-like beta-barrel" evidence="14">
    <location>
        <begin position="451"/>
        <end position="766"/>
    </location>
</feature>
<dbReference type="Gene3D" id="3.55.50.30">
    <property type="match status" value="1"/>
</dbReference>
<keyword evidence="6" id="KW-0732">Signal</keyword>
<keyword evidence="4" id="KW-0410">Iron transport</keyword>
<evidence type="ECO:0000256" key="11">
    <source>
        <dbReference type="ARBA" id="ARBA00023237"/>
    </source>
</evidence>
<dbReference type="GO" id="GO:0015344">
    <property type="term" value="F:siderophore uptake transmembrane transporter activity"/>
    <property type="evidence" value="ECO:0007669"/>
    <property type="project" value="TreeGrafter"/>
</dbReference>
<evidence type="ECO:0000256" key="10">
    <source>
        <dbReference type="ARBA" id="ARBA00023136"/>
    </source>
</evidence>
<sequence length="798" mass="85037">MRDVVCAWGGACLEEGIEMIGMTANARCLLSAASLSVIAVLGATMPMSAAAQQARGGTITVPAMPMAKAIEQISAQAGVVVNYDPDAVKSLSSKPVREATSVRAALEAATAGRPLAIEIGDNGALTVVNNINDIIVTARRDEAETSVLVRQATTSDRSGLGLRDQPRNTQVISAKTIADQQALNITDILRNAGGVSATANDGNAGASYTVRGFSAAGLVNGLSGSSQNSIAGSANQPIANIERVEILKGPDALIAGFGNLGGNVNVVTKKPSAEQRLAVSLDAGSFGLVRGVIDANNAITADKKLSGRVVASAQKMEHNYGGYDNNDDYLFAPSLRYKDRLTDIVIGASLSKAVTGIGAYTLFDINTANLIERDPSVPIYTPHQGLRANIDRFYFDLTREIVPGVDFVARGLHETSRLEVRVVQLGYSRRGILRAQIGGSLLESTSDAVDSFVRIKTHVGDGLKASFNVGYNYSRGSTDQRGATDSILVPNPPLGANTGDVRPFSPFGDVSLNVTGKQEGVYGQALLEFWKIKLLGGVRKTWFETGATFFFPGADPTVPDKRRGTSPSAGIIFDVTPEVSVFANYARGTDPSFGTSRTGEILPDITTTNKEVGVKIDLFSKRATINASYFDITQDNIQVTDPVDPNFQIPGPGQRGRGIDLNIAGQLLPGWTVLGSLTRTKYTLLSPDEFETTVRRQPRDTYSIYSIYRTKIADGLSGGMSAGLYGRSSSFADPLGIYVVPAARQVDVNGFVTWQGFDINLGVRNIFDRRNYNTANSIGFVPVDEPRGVRLTITKRLF</sequence>
<dbReference type="Gene3D" id="2.40.170.20">
    <property type="entry name" value="TonB-dependent receptor, beta-barrel domain"/>
    <property type="match status" value="1"/>
</dbReference>
<protein>
    <submittedName>
        <fullName evidence="16">TonB-dependent receptor</fullName>
    </submittedName>
</protein>
<evidence type="ECO:0000259" key="14">
    <source>
        <dbReference type="Pfam" id="PF00593"/>
    </source>
</evidence>
<organism evidence="16 17">
    <name type="scientific">Sphingomonas populi</name>
    <dbReference type="NCBI Taxonomy" id="2484750"/>
    <lineage>
        <taxon>Bacteria</taxon>
        <taxon>Pseudomonadati</taxon>
        <taxon>Pseudomonadota</taxon>
        <taxon>Alphaproteobacteria</taxon>
        <taxon>Sphingomonadales</taxon>
        <taxon>Sphingomonadaceae</taxon>
        <taxon>Sphingomonas</taxon>
    </lineage>
</organism>
<evidence type="ECO:0000313" key="16">
    <source>
        <dbReference type="EMBL" id="RZF65426.1"/>
    </source>
</evidence>
<comment type="caution">
    <text evidence="16">The sequence shown here is derived from an EMBL/GenBank/DDBJ whole genome shotgun (WGS) entry which is preliminary data.</text>
</comment>
<comment type="subcellular location">
    <subcellularLocation>
        <location evidence="1 12">Cell outer membrane</location>
        <topology evidence="1 12">Multi-pass membrane protein</topology>
    </subcellularLocation>
</comment>
<keyword evidence="9 13" id="KW-0798">TonB box</keyword>
<evidence type="ECO:0000256" key="7">
    <source>
        <dbReference type="ARBA" id="ARBA00023004"/>
    </source>
</evidence>
<evidence type="ECO:0000256" key="8">
    <source>
        <dbReference type="ARBA" id="ARBA00023065"/>
    </source>
</evidence>
<evidence type="ECO:0000256" key="9">
    <source>
        <dbReference type="ARBA" id="ARBA00023077"/>
    </source>
</evidence>
<dbReference type="CDD" id="cd01347">
    <property type="entry name" value="ligand_gated_channel"/>
    <property type="match status" value="1"/>
</dbReference>
<dbReference type="InterPro" id="IPR000531">
    <property type="entry name" value="Beta-barrel_TonB"/>
</dbReference>
<keyword evidence="3 12" id="KW-1134">Transmembrane beta strand</keyword>
<dbReference type="PROSITE" id="PS52016">
    <property type="entry name" value="TONB_DEPENDENT_REC_3"/>
    <property type="match status" value="1"/>
</dbReference>
<dbReference type="AlphaFoldDB" id="A0A4Q6Y7Z5"/>
<dbReference type="PANTHER" id="PTHR32552:SF68">
    <property type="entry name" value="FERRICHROME OUTER MEMBRANE TRANSPORTER_PHAGE RECEPTOR"/>
    <property type="match status" value="1"/>
</dbReference>
<evidence type="ECO:0000256" key="5">
    <source>
        <dbReference type="ARBA" id="ARBA00022692"/>
    </source>
</evidence>
<comment type="similarity">
    <text evidence="12 13">Belongs to the TonB-dependent receptor family.</text>
</comment>
<dbReference type="InterPro" id="IPR036942">
    <property type="entry name" value="Beta-barrel_TonB_sf"/>
</dbReference>
<gene>
    <name evidence="16" type="ORF">EWE75_05515</name>
</gene>
<dbReference type="PANTHER" id="PTHR32552">
    <property type="entry name" value="FERRICHROME IRON RECEPTOR-RELATED"/>
    <property type="match status" value="1"/>
</dbReference>
<evidence type="ECO:0000256" key="6">
    <source>
        <dbReference type="ARBA" id="ARBA00022729"/>
    </source>
</evidence>
<evidence type="ECO:0000259" key="15">
    <source>
        <dbReference type="Pfam" id="PF07715"/>
    </source>
</evidence>
<evidence type="ECO:0000256" key="13">
    <source>
        <dbReference type="RuleBase" id="RU003357"/>
    </source>
</evidence>
<dbReference type="SUPFAM" id="SSF56935">
    <property type="entry name" value="Porins"/>
    <property type="match status" value="1"/>
</dbReference>
<dbReference type="Pfam" id="PF00593">
    <property type="entry name" value="TonB_dep_Rec_b-barrel"/>
    <property type="match status" value="1"/>
</dbReference>
<dbReference type="EMBL" id="SGIS01000006">
    <property type="protein sequence ID" value="RZF65426.1"/>
    <property type="molecule type" value="Genomic_DNA"/>
</dbReference>
<dbReference type="GO" id="GO:0009279">
    <property type="term" value="C:cell outer membrane"/>
    <property type="evidence" value="ECO:0007669"/>
    <property type="project" value="UniProtKB-SubCell"/>
</dbReference>
<proteinExistence type="inferred from homology"/>
<keyword evidence="5 12" id="KW-0812">Transmembrane</keyword>
<keyword evidence="7" id="KW-0408">Iron</keyword>
<dbReference type="Pfam" id="PF07715">
    <property type="entry name" value="Plug"/>
    <property type="match status" value="1"/>
</dbReference>
<keyword evidence="8" id="KW-0406">Ion transport</keyword>
<name>A0A4Q6Y7Z5_9SPHN</name>
<keyword evidence="2 12" id="KW-0813">Transport</keyword>
<dbReference type="InterPro" id="IPR039426">
    <property type="entry name" value="TonB-dep_rcpt-like"/>
</dbReference>
<reference evidence="16 17" key="1">
    <citation type="submission" date="2019-02" db="EMBL/GenBank/DDBJ databases">
        <authorList>
            <person name="Li Y."/>
        </authorList>
    </citation>
    <scope>NUCLEOTIDE SEQUENCE [LARGE SCALE GENOMIC DNA]</scope>
    <source>
        <strain evidence="16 17">3-7</strain>
    </source>
</reference>
<dbReference type="OrthoDB" id="9760333at2"/>
<evidence type="ECO:0000256" key="12">
    <source>
        <dbReference type="PROSITE-ProRule" id="PRU01360"/>
    </source>
</evidence>
<evidence type="ECO:0000256" key="4">
    <source>
        <dbReference type="ARBA" id="ARBA00022496"/>
    </source>
</evidence>
<dbReference type="Proteomes" id="UP000292085">
    <property type="component" value="Unassembled WGS sequence"/>
</dbReference>
<dbReference type="InterPro" id="IPR037066">
    <property type="entry name" value="Plug_dom_sf"/>
</dbReference>
<dbReference type="Gene3D" id="2.170.130.10">
    <property type="entry name" value="TonB-dependent receptor, plug domain"/>
    <property type="match status" value="1"/>
</dbReference>
<feature type="domain" description="TonB-dependent receptor plug" evidence="15">
    <location>
        <begin position="162"/>
        <end position="262"/>
    </location>
</feature>
<evidence type="ECO:0000256" key="2">
    <source>
        <dbReference type="ARBA" id="ARBA00022448"/>
    </source>
</evidence>
<keyword evidence="16" id="KW-0675">Receptor</keyword>
<dbReference type="InterPro" id="IPR012910">
    <property type="entry name" value="Plug_dom"/>
</dbReference>
<keyword evidence="10 12" id="KW-0472">Membrane</keyword>